<protein>
    <submittedName>
        <fullName evidence="1">Uncharacterized protein</fullName>
    </submittedName>
</protein>
<name>A0A5N7CB71_PETAA</name>
<reference evidence="1" key="1">
    <citation type="submission" date="2019-04" db="EMBL/GenBank/DDBJ databases">
        <title>Friends and foes A comparative genomics studyof 23 Aspergillus species from section Flavi.</title>
        <authorList>
            <consortium name="DOE Joint Genome Institute"/>
            <person name="Kjaerbolling I."/>
            <person name="Vesth T."/>
            <person name="Frisvad J.C."/>
            <person name="Nybo J.L."/>
            <person name="Theobald S."/>
            <person name="Kildgaard S."/>
            <person name="Isbrandt T."/>
            <person name="Kuo A."/>
            <person name="Sato A."/>
            <person name="Lyhne E.K."/>
            <person name="Kogle M.E."/>
            <person name="Wiebenga A."/>
            <person name="Kun R.S."/>
            <person name="Lubbers R.J."/>
            <person name="Makela M.R."/>
            <person name="Barry K."/>
            <person name="Chovatia M."/>
            <person name="Clum A."/>
            <person name="Daum C."/>
            <person name="Haridas S."/>
            <person name="He G."/>
            <person name="LaButti K."/>
            <person name="Lipzen A."/>
            <person name="Mondo S."/>
            <person name="Riley R."/>
            <person name="Salamov A."/>
            <person name="Simmons B.A."/>
            <person name="Magnuson J.K."/>
            <person name="Henrissat B."/>
            <person name="Mortensen U.H."/>
            <person name="Larsen T.O."/>
            <person name="Devries R.P."/>
            <person name="Grigoriev I.V."/>
            <person name="Machida M."/>
            <person name="Baker S.E."/>
            <person name="Andersen M.R."/>
        </authorList>
    </citation>
    <scope>NUCLEOTIDE SEQUENCE [LARGE SCALE GENOMIC DNA]</scope>
    <source>
        <strain evidence="1">IBT 14317</strain>
    </source>
</reference>
<dbReference type="EMBL" id="ML735249">
    <property type="protein sequence ID" value="KAE8391018.1"/>
    <property type="molecule type" value="Genomic_DNA"/>
</dbReference>
<gene>
    <name evidence="1" type="ORF">BDV23DRAFT_182921</name>
</gene>
<accession>A0A5N6G5A6</accession>
<evidence type="ECO:0000313" key="1">
    <source>
        <dbReference type="EMBL" id="KAE8391018.1"/>
    </source>
</evidence>
<dbReference type="AlphaFoldDB" id="A0A5N7CB71"/>
<dbReference type="OMA" id="LMITNHQ"/>
<dbReference type="Proteomes" id="UP000326877">
    <property type="component" value="Unassembled WGS sequence"/>
</dbReference>
<proteinExistence type="predicted"/>
<dbReference type="OrthoDB" id="62952at2759"/>
<accession>A0A5N7CB71</accession>
<organism evidence="1">
    <name type="scientific">Petromyces alliaceus</name>
    <name type="common">Aspergillus alliaceus</name>
    <dbReference type="NCBI Taxonomy" id="209559"/>
    <lineage>
        <taxon>Eukaryota</taxon>
        <taxon>Fungi</taxon>
        <taxon>Dikarya</taxon>
        <taxon>Ascomycota</taxon>
        <taxon>Pezizomycotina</taxon>
        <taxon>Eurotiomycetes</taxon>
        <taxon>Eurotiomycetidae</taxon>
        <taxon>Eurotiales</taxon>
        <taxon>Aspergillaceae</taxon>
        <taxon>Aspergillus</taxon>
        <taxon>Aspergillus subgen. Circumdati</taxon>
    </lineage>
</organism>
<sequence length="342" mass="38875">MNNVLTGLRTVKENQHSAEVLRLFKAKHKIFYKDGVQATINKFASQTDLNFFKQSAAELLATLASLPESTKLDVKHRLVQWMTNVTMGKTAPTTVIPLLKIMMSDGKSVDSFDVWRAVNRYFKKGQKKLIFPFPDLPYELRLMVYENYFALETTGTEERLIIAYPENPRGAHRFSLLRVNHQIYDEARKVLYNDFTPTLCRVSNLRDFIHGLQGDSIPGLIATATIVSRLCVEAISMEHVNTLANLLSSSPFVRVRFLTLVATPYYMGPASLGDRVSRTRKRLAFPEFKKRLGTEVSALLARSVGLSPVDKLPALILMDFRQDQKWSATFPSDWNVVAIWRA</sequence>